<reference evidence="2 3" key="1">
    <citation type="submission" date="2020-01" db="EMBL/GenBank/DDBJ databases">
        <title>Complete genome sequence of Chitinophaga sp. H33E-04 isolated from quinoa roots.</title>
        <authorList>
            <person name="Weon H.-Y."/>
            <person name="Lee S.A."/>
        </authorList>
    </citation>
    <scope>NUCLEOTIDE SEQUENCE [LARGE SCALE GENOMIC DNA]</scope>
    <source>
        <strain evidence="2 3">H33E-04</strain>
    </source>
</reference>
<feature type="domain" description="Protein FecR C-terminal" evidence="1">
    <location>
        <begin position="50"/>
        <end position="117"/>
    </location>
</feature>
<dbReference type="Proteomes" id="UP000476411">
    <property type="component" value="Chromosome"/>
</dbReference>
<dbReference type="GO" id="GO:0016989">
    <property type="term" value="F:sigma factor antagonist activity"/>
    <property type="evidence" value="ECO:0007669"/>
    <property type="project" value="TreeGrafter"/>
</dbReference>
<dbReference type="PANTHER" id="PTHR30273">
    <property type="entry name" value="PERIPLASMIC SIGNAL SENSOR AND SIGMA FACTOR ACTIVATOR FECR-RELATED"/>
    <property type="match status" value="1"/>
</dbReference>
<dbReference type="InterPro" id="IPR012373">
    <property type="entry name" value="Ferrdict_sens_TM"/>
</dbReference>
<accession>A0A6B9ZND1</accession>
<dbReference type="KEGG" id="chih:GWR21_04140"/>
<dbReference type="Gene3D" id="3.55.50.30">
    <property type="match status" value="1"/>
</dbReference>
<evidence type="ECO:0000313" key="2">
    <source>
        <dbReference type="EMBL" id="QHS63920.1"/>
    </source>
</evidence>
<sequence length="118" mass="12874">MVSSGAVQVADSTGVLDILKAGQQLSYEVTRHTVARTAGEVADWRNGNLTISDASLAEVVRILENYYGLQVIVDVAANTAYRFTFRISKHDTVEDVLAMLKDISGLEYTRSGITLTIH</sequence>
<dbReference type="PANTHER" id="PTHR30273:SF2">
    <property type="entry name" value="PROTEIN FECR"/>
    <property type="match status" value="1"/>
</dbReference>
<evidence type="ECO:0000259" key="1">
    <source>
        <dbReference type="Pfam" id="PF16344"/>
    </source>
</evidence>
<proteinExistence type="predicted"/>
<dbReference type="EMBL" id="CP048113">
    <property type="protein sequence ID" value="QHS63920.1"/>
    <property type="molecule type" value="Genomic_DNA"/>
</dbReference>
<dbReference type="InterPro" id="IPR032508">
    <property type="entry name" value="FecR_C"/>
</dbReference>
<dbReference type="AlphaFoldDB" id="A0A6B9ZND1"/>
<dbReference type="Pfam" id="PF16344">
    <property type="entry name" value="FecR_C"/>
    <property type="match status" value="1"/>
</dbReference>
<organism evidence="2 3">
    <name type="scientific">Chitinophaga agri</name>
    <dbReference type="NCBI Taxonomy" id="2703787"/>
    <lineage>
        <taxon>Bacteria</taxon>
        <taxon>Pseudomonadati</taxon>
        <taxon>Bacteroidota</taxon>
        <taxon>Chitinophagia</taxon>
        <taxon>Chitinophagales</taxon>
        <taxon>Chitinophagaceae</taxon>
        <taxon>Chitinophaga</taxon>
    </lineage>
</organism>
<keyword evidence="3" id="KW-1185">Reference proteome</keyword>
<evidence type="ECO:0000313" key="3">
    <source>
        <dbReference type="Proteomes" id="UP000476411"/>
    </source>
</evidence>
<gene>
    <name evidence="2" type="ORF">GWR21_04140</name>
</gene>
<protein>
    <submittedName>
        <fullName evidence="2">DUF4974 domain-containing protein</fullName>
    </submittedName>
</protein>
<name>A0A6B9ZND1_9BACT</name>